<sequence length="313" mass="33260">MLRTVLRRLLVVVPMLWGIATLAFCLVNLIPGSPARTILGDGATAEQVAALDRKMGYDRPLADQYWTWLSHVLRGDFGTSLLTSRPTTADVGARLPITLSVVAGAVLLTVVVGVAVGVLSAIGGRRLDRAGQSVLSFFMAVPSFWLGVLLVFLLSIRLGWLPATGYVPFAHSPGRWLASIALPCLSVAAVGIATVARQTRGAMLDVLTKDYIRTLRAAGVSNRSLIFRHALRNASIPIVTSVGFQFIGLLGSTVIVEQVFALNGLGALTLSAVNGKDFPVVLTVVLFTTTIVLAANLLVDVANAWLNPKARRA</sequence>
<name>D9WP78_9ACTN</name>
<gene>
    <name evidence="9" type="ORF">SSOG_07765</name>
</gene>
<feature type="transmembrane region" description="Helical" evidence="7">
    <location>
        <begin position="280"/>
        <end position="306"/>
    </location>
</feature>
<feature type="transmembrane region" description="Helical" evidence="7">
    <location>
        <begin position="238"/>
        <end position="260"/>
    </location>
</feature>
<dbReference type="CDD" id="cd06261">
    <property type="entry name" value="TM_PBP2"/>
    <property type="match status" value="1"/>
</dbReference>
<evidence type="ECO:0000256" key="5">
    <source>
        <dbReference type="ARBA" id="ARBA00022989"/>
    </source>
</evidence>
<evidence type="ECO:0000256" key="3">
    <source>
        <dbReference type="ARBA" id="ARBA00022475"/>
    </source>
</evidence>
<evidence type="ECO:0000313" key="10">
    <source>
        <dbReference type="Proteomes" id="UP000003963"/>
    </source>
</evidence>
<dbReference type="SUPFAM" id="SSF161098">
    <property type="entry name" value="MetI-like"/>
    <property type="match status" value="1"/>
</dbReference>
<evidence type="ECO:0000256" key="7">
    <source>
        <dbReference type="RuleBase" id="RU363032"/>
    </source>
</evidence>
<evidence type="ECO:0000256" key="6">
    <source>
        <dbReference type="ARBA" id="ARBA00023136"/>
    </source>
</evidence>
<dbReference type="PANTHER" id="PTHR43163:SF6">
    <property type="entry name" value="DIPEPTIDE TRANSPORT SYSTEM PERMEASE PROTEIN DPPB-RELATED"/>
    <property type="match status" value="1"/>
</dbReference>
<dbReference type="Proteomes" id="UP000003963">
    <property type="component" value="Unassembled WGS sequence"/>
</dbReference>
<dbReference type="InterPro" id="IPR000515">
    <property type="entry name" value="MetI-like"/>
</dbReference>
<reference evidence="9 10" key="1">
    <citation type="submission" date="2009-02" db="EMBL/GenBank/DDBJ databases">
        <title>Annotation of Streptomyces hygroscopicus strain ATCC 53653.</title>
        <authorList>
            <consortium name="The Broad Institute Genome Sequencing Platform"/>
            <consortium name="Broad Institute Microbial Sequencing Center"/>
            <person name="Fischbach M."/>
            <person name="Godfrey P."/>
            <person name="Ward D."/>
            <person name="Young S."/>
            <person name="Zeng Q."/>
            <person name="Koehrsen M."/>
            <person name="Alvarado L."/>
            <person name="Berlin A.M."/>
            <person name="Bochicchio J."/>
            <person name="Borenstein D."/>
            <person name="Chapman S.B."/>
            <person name="Chen Z."/>
            <person name="Engels R."/>
            <person name="Freedman E."/>
            <person name="Gellesch M."/>
            <person name="Goldberg J."/>
            <person name="Griggs A."/>
            <person name="Gujja S."/>
            <person name="Heilman E.R."/>
            <person name="Heiman D.I."/>
            <person name="Hepburn T.A."/>
            <person name="Howarth C."/>
            <person name="Jen D."/>
            <person name="Larson L."/>
            <person name="Lewis B."/>
            <person name="Mehta T."/>
            <person name="Park D."/>
            <person name="Pearson M."/>
            <person name="Richards J."/>
            <person name="Roberts A."/>
            <person name="Saif S."/>
            <person name="Shea T.D."/>
            <person name="Shenoy N."/>
            <person name="Sisk P."/>
            <person name="Stolte C."/>
            <person name="Sykes S.N."/>
            <person name="Thomson T."/>
            <person name="Walk T."/>
            <person name="White J."/>
            <person name="Yandava C."/>
            <person name="Straight P."/>
            <person name="Clardy J."/>
            <person name="Hung D."/>
            <person name="Kolter R."/>
            <person name="Mekalanos J."/>
            <person name="Walker S."/>
            <person name="Walsh C.T."/>
            <person name="Wieland-Brown L.C."/>
            <person name="Haas B."/>
            <person name="Nusbaum C."/>
            <person name="Birren B."/>
        </authorList>
    </citation>
    <scope>NUCLEOTIDE SEQUENCE [LARGE SCALE GENOMIC DNA]</scope>
    <source>
        <strain evidence="9 10">ATCC 53653</strain>
    </source>
</reference>
<feature type="transmembrane region" description="Helical" evidence="7">
    <location>
        <begin position="176"/>
        <end position="196"/>
    </location>
</feature>
<dbReference type="Pfam" id="PF19300">
    <property type="entry name" value="BPD_transp_1_N"/>
    <property type="match status" value="1"/>
</dbReference>
<dbReference type="Gene3D" id="1.10.3720.10">
    <property type="entry name" value="MetI-like"/>
    <property type="match status" value="1"/>
</dbReference>
<keyword evidence="10" id="KW-1185">Reference proteome</keyword>
<dbReference type="OrthoDB" id="9778910at2"/>
<dbReference type="STRING" id="457427.SSOG_07765"/>
<dbReference type="EMBL" id="GG657754">
    <property type="protein sequence ID" value="EFL28051.1"/>
    <property type="molecule type" value="Genomic_DNA"/>
</dbReference>
<dbReference type="RefSeq" id="WP_009719849.1">
    <property type="nucleotide sequence ID" value="NZ_GG657754.1"/>
</dbReference>
<dbReference type="HOGENOM" id="CLU_036879_0_1_11"/>
<evidence type="ECO:0000256" key="1">
    <source>
        <dbReference type="ARBA" id="ARBA00004651"/>
    </source>
</evidence>
<dbReference type="GO" id="GO:0005886">
    <property type="term" value="C:plasma membrane"/>
    <property type="evidence" value="ECO:0007669"/>
    <property type="project" value="UniProtKB-SubCell"/>
</dbReference>
<keyword evidence="4 7" id="KW-0812">Transmembrane</keyword>
<dbReference type="PROSITE" id="PS50928">
    <property type="entry name" value="ABC_TM1"/>
    <property type="match status" value="1"/>
</dbReference>
<dbReference type="InterPro" id="IPR045621">
    <property type="entry name" value="BPD_transp_1_N"/>
</dbReference>
<feature type="transmembrane region" description="Helical" evidence="7">
    <location>
        <begin position="9"/>
        <end position="30"/>
    </location>
</feature>
<evidence type="ECO:0000256" key="2">
    <source>
        <dbReference type="ARBA" id="ARBA00022448"/>
    </source>
</evidence>
<comment type="subcellular location">
    <subcellularLocation>
        <location evidence="1 7">Cell membrane</location>
        <topology evidence="1 7">Multi-pass membrane protein</topology>
    </subcellularLocation>
</comment>
<protein>
    <submittedName>
        <fullName evidence="9">Oligopeptide ABC transporter, permease</fullName>
    </submittedName>
</protein>
<feature type="domain" description="ABC transmembrane type-1" evidence="8">
    <location>
        <begin position="95"/>
        <end position="299"/>
    </location>
</feature>
<keyword evidence="3" id="KW-1003">Cell membrane</keyword>
<keyword evidence="5 7" id="KW-1133">Transmembrane helix</keyword>
<feature type="transmembrane region" description="Helical" evidence="7">
    <location>
        <begin position="97"/>
        <end position="122"/>
    </location>
</feature>
<proteinExistence type="inferred from homology"/>
<dbReference type="InterPro" id="IPR035906">
    <property type="entry name" value="MetI-like_sf"/>
</dbReference>
<comment type="similarity">
    <text evidence="7">Belongs to the binding-protein-dependent transport system permease family.</text>
</comment>
<evidence type="ECO:0000259" key="8">
    <source>
        <dbReference type="PROSITE" id="PS50928"/>
    </source>
</evidence>
<evidence type="ECO:0000313" key="9">
    <source>
        <dbReference type="EMBL" id="EFL28051.1"/>
    </source>
</evidence>
<dbReference type="GO" id="GO:0071916">
    <property type="term" value="F:dipeptide transmembrane transporter activity"/>
    <property type="evidence" value="ECO:0007669"/>
    <property type="project" value="TreeGrafter"/>
</dbReference>
<dbReference type="Pfam" id="PF00528">
    <property type="entry name" value="BPD_transp_1"/>
    <property type="match status" value="1"/>
</dbReference>
<accession>D9WP78</accession>
<dbReference type="AlphaFoldDB" id="D9WP78"/>
<keyword evidence="6 7" id="KW-0472">Membrane</keyword>
<keyword evidence="2 7" id="KW-0813">Transport</keyword>
<feature type="transmembrane region" description="Helical" evidence="7">
    <location>
        <begin position="134"/>
        <end position="156"/>
    </location>
</feature>
<evidence type="ECO:0000256" key="4">
    <source>
        <dbReference type="ARBA" id="ARBA00022692"/>
    </source>
</evidence>
<organism evidence="9 10">
    <name type="scientific">Streptomyces himastatinicus ATCC 53653</name>
    <dbReference type="NCBI Taxonomy" id="457427"/>
    <lineage>
        <taxon>Bacteria</taxon>
        <taxon>Bacillati</taxon>
        <taxon>Actinomycetota</taxon>
        <taxon>Actinomycetes</taxon>
        <taxon>Kitasatosporales</taxon>
        <taxon>Streptomycetaceae</taxon>
        <taxon>Streptomyces</taxon>
        <taxon>Streptomyces violaceusniger group</taxon>
    </lineage>
</organism>
<dbReference type="PANTHER" id="PTHR43163">
    <property type="entry name" value="DIPEPTIDE TRANSPORT SYSTEM PERMEASE PROTEIN DPPB-RELATED"/>
    <property type="match status" value="1"/>
</dbReference>